<name>Q1YN79_AURMS</name>
<dbReference type="AlphaFoldDB" id="Q1YN79"/>
<dbReference type="Pfam" id="PF02237">
    <property type="entry name" value="BPL_C"/>
    <property type="match status" value="1"/>
</dbReference>
<sequence>MALGASACRRRLTLDEVSSTNTVALEAARAGDPGPLWVTAERQSAGRGRRGRNWVSERGNLYASWLLIDPAPLTQLSNLPLVASLGVRNGLARLVAEGDTVAVKWPNDVLIKGRKTVGILLESERLPDGRMAVVVGCGINVAHVPDDTPYPVTSLALEGATHDLEAVFGAVAAEMERVLAIFAGGRGFSAIRNEWLAHAVGVGQPCRVNLADAVLTGRFEALDEHGLLLLRDAAGRVTAVSAGDLFFLERDERVAPSGSGAA</sequence>
<dbReference type="GO" id="GO:0004077">
    <property type="term" value="F:biotin--[biotin carboxyl-carrier protein] ligase activity"/>
    <property type="evidence" value="ECO:0007669"/>
    <property type="project" value="UniProtKB-EC"/>
</dbReference>
<dbReference type="Pfam" id="PF03099">
    <property type="entry name" value="BPL_LplA_LipB"/>
    <property type="match status" value="1"/>
</dbReference>
<evidence type="ECO:0000256" key="2">
    <source>
        <dbReference type="ARBA" id="ARBA00022741"/>
    </source>
</evidence>
<evidence type="ECO:0000256" key="6">
    <source>
        <dbReference type="ARBA" id="ARBA00047846"/>
    </source>
</evidence>
<organism evidence="8 9">
    <name type="scientific">Aurantimonas manganoxydans (strain ATCC BAA-1229 / DSM 21871 / SI85-9A1)</name>
    <dbReference type="NCBI Taxonomy" id="287752"/>
    <lineage>
        <taxon>Bacteria</taxon>
        <taxon>Pseudomonadati</taxon>
        <taxon>Pseudomonadota</taxon>
        <taxon>Alphaproteobacteria</taxon>
        <taxon>Hyphomicrobiales</taxon>
        <taxon>Aurantimonadaceae</taxon>
        <taxon>Aurantimonas</taxon>
    </lineage>
</organism>
<dbReference type="PANTHER" id="PTHR12835">
    <property type="entry name" value="BIOTIN PROTEIN LIGASE"/>
    <property type="match status" value="1"/>
</dbReference>
<comment type="caution">
    <text evidence="8">The sequence shown here is derived from an EMBL/GenBank/DDBJ whole genome shotgun (WGS) entry which is preliminary data.</text>
</comment>
<dbReference type="Gene3D" id="3.30.930.10">
    <property type="entry name" value="Bira Bifunctional Protein, Domain 2"/>
    <property type="match status" value="1"/>
</dbReference>
<dbReference type="EMBL" id="AAPJ01000001">
    <property type="protein sequence ID" value="EAS51152.1"/>
    <property type="molecule type" value="Genomic_DNA"/>
</dbReference>
<dbReference type="PANTHER" id="PTHR12835:SF5">
    <property type="entry name" value="BIOTIN--PROTEIN LIGASE"/>
    <property type="match status" value="1"/>
</dbReference>
<dbReference type="SUPFAM" id="SSF50037">
    <property type="entry name" value="C-terminal domain of transcriptional repressors"/>
    <property type="match status" value="1"/>
</dbReference>
<keyword evidence="9" id="KW-1185">Reference proteome</keyword>
<evidence type="ECO:0000256" key="4">
    <source>
        <dbReference type="ARBA" id="ARBA00023267"/>
    </source>
</evidence>
<dbReference type="RefSeq" id="WP_009209794.1">
    <property type="nucleotide sequence ID" value="NZ_BBWP01000021.1"/>
</dbReference>
<dbReference type="PROSITE" id="PS51733">
    <property type="entry name" value="BPL_LPL_CATALYTIC"/>
    <property type="match status" value="1"/>
</dbReference>
<dbReference type="GO" id="GO:0005737">
    <property type="term" value="C:cytoplasm"/>
    <property type="evidence" value="ECO:0007669"/>
    <property type="project" value="TreeGrafter"/>
</dbReference>
<dbReference type="GO" id="GO:0005524">
    <property type="term" value="F:ATP binding"/>
    <property type="evidence" value="ECO:0007669"/>
    <property type="project" value="UniProtKB-KW"/>
</dbReference>
<feature type="domain" description="BPL/LPL catalytic" evidence="7">
    <location>
        <begin position="6"/>
        <end position="183"/>
    </location>
</feature>
<dbReference type="InterPro" id="IPR003142">
    <property type="entry name" value="BPL_C"/>
</dbReference>
<evidence type="ECO:0000313" key="8">
    <source>
        <dbReference type="EMBL" id="EAS51152.1"/>
    </source>
</evidence>
<keyword evidence="3" id="KW-0067">ATP-binding</keyword>
<evidence type="ECO:0000256" key="3">
    <source>
        <dbReference type="ARBA" id="ARBA00022840"/>
    </source>
</evidence>
<evidence type="ECO:0000256" key="1">
    <source>
        <dbReference type="ARBA" id="ARBA00022598"/>
    </source>
</evidence>
<keyword evidence="4" id="KW-0092">Biotin</keyword>
<reference evidence="8 9" key="1">
    <citation type="journal article" date="2008" name="Appl. Environ. Microbiol.">
        <title>Genomic insights into Mn(II) oxidation by the marine alphaproteobacterium Aurantimonas sp. strain SI85-9A1.</title>
        <authorList>
            <person name="Dick G.J."/>
            <person name="Podell S."/>
            <person name="Johnson H.A."/>
            <person name="Rivera-Espinoza Y."/>
            <person name="Bernier-Latmani R."/>
            <person name="McCarthy J.K."/>
            <person name="Torpey J.W."/>
            <person name="Clement B.G."/>
            <person name="Gaasterland T."/>
            <person name="Tebo B.M."/>
        </authorList>
    </citation>
    <scope>NUCLEOTIDE SEQUENCE [LARGE SCALE GENOMIC DNA]</scope>
    <source>
        <strain evidence="8 9">SI85-9A1</strain>
    </source>
</reference>
<dbReference type="InterPro" id="IPR004143">
    <property type="entry name" value="BPL_LPL_catalytic"/>
</dbReference>
<dbReference type="Proteomes" id="UP000000321">
    <property type="component" value="Unassembled WGS sequence"/>
</dbReference>
<dbReference type="SUPFAM" id="SSF55681">
    <property type="entry name" value="Class II aaRS and biotin synthetases"/>
    <property type="match status" value="1"/>
</dbReference>
<dbReference type="CDD" id="cd16442">
    <property type="entry name" value="BPL"/>
    <property type="match status" value="1"/>
</dbReference>
<proteinExistence type="predicted"/>
<keyword evidence="2" id="KW-0547">Nucleotide-binding</keyword>
<dbReference type="HOGENOM" id="CLU_051096_3_0_5"/>
<dbReference type="InterPro" id="IPR008988">
    <property type="entry name" value="Transcriptional_repressor_C"/>
</dbReference>
<dbReference type="BioCyc" id="AURANTIMONAS:SI859A1_01963-MONOMER"/>
<dbReference type="InterPro" id="IPR045864">
    <property type="entry name" value="aa-tRNA-synth_II/BPL/LPL"/>
</dbReference>
<dbReference type="NCBIfam" id="TIGR00121">
    <property type="entry name" value="birA_ligase"/>
    <property type="match status" value="1"/>
</dbReference>
<evidence type="ECO:0000256" key="5">
    <source>
        <dbReference type="ARBA" id="ARBA00024227"/>
    </source>
</evidence>
<dbReference type="InterPro" id="IPR004408">
    <property type="entry name" value="Biotin_CoA_COase_ligase"/>
</dbReference>
<keyword evidence="1 8" id="KW-0436">Ligase</keyword>
<protein>
    <recommendedName>
        <fullName evidence="5">biotin--[biotin carboxyl-carrier protein] ligase</fullName>
        <ecNumber evidence="5">6.3.4.15</ecNumber>
    </recommendedName>
</protein>
<gene>
    <name evidence="8" type="ORF">SI859A1_01963</name>
</gene>
<dbReference type="EC" id="6.3.4.15" evidence="5"/>
<accession>Q1YN79</accession>
<comment type="catalytic activity">
    <reaction evidence="6">
        <text>biotin + L-lysyl-[protein] + ATP = N(6)-biotinyl-L-lysyl-[protein] + AMP + diphosphate + H(+)</text>
        <dbReference type="Rhea" id="RHEA:11756"/>
        <dbReference type="Rhea" id="RHEA-COMP:9752"/>
        <dbReference type="Rhea" id="RHEA-COMP:10505"/>
        <dbReference type="ChEBI" id="CHEBI:15378"/>
        <dbReference type="ChEBI" id="CHEBI:29969"/>
        <dbReference type="ChEBI" id="CHEBI:30616"/>
        <dbReference type="ChEBI" id="CHEBI:33019"/>
        <dbReference type="ChEBI" id="CHEBI:57586"/>
        <dbReference type="ChEBI" id="CHEBI:83144"/>
        <dbReference type="ChEBI" id="CHEBI:456215"/>
        <dbReference type="EC" id="6.3.4.15"/>
    </reaction>
</comment>
<dbReference type="Gene3D" id="2.30.30.100">
    <property type="match status" value="1"/>
</dbReference>
<evidence type="ECO:0000313" key="9">
    <source>
        <dbReference type="Proteomes" id="UP000000321"/>
    </source>
</evidence>
<evidence type="ECO:0000259" key="7">
    <source>
        <dbReference type="PROSITE" id="PS51733"/>
    </source>
</evidence>